<dbReference type="SMART" id="SM00867">
    <property type="entry name" value="YceI"/>
    <property type="match status" value="1"/>
</dbReference>
<dbReference type="Pfam" id="PF04264">
    <property type="entry name" value="YceI"/>
    <property type="match status" value="1"/>
</dbReference>
<dbReference type="Proteomes" id="UP000317648">
    <property type="component" value="Chromosome"/>
</dbReference>
<gene>
    <name evidence="2" type="ORF">Pla8534_44370</name>
</gene>
<evidence type="ECO:0000259" key="1">
    <source>
        <dbReference type="SMART" id="SM00867"/>
    </source>
</evidence>
<reference evidence="2 3" key="1">
    <citation type="submission" date="2019-02" db="EMBL/GenBank/DDBJ databases">
        <title>Deep-cultivation of Planctomycetes and their phenomic and genomic characterization uncovers novel biology.</title>
        <authorList>
            <person name="Wiegand S."/>
            <person name="Jogler M."/>
            <person name="Boedeker C."/>
            <person name="Pinto D."/>
            <person name="Vollmers J."/>
            <person name="Rivas-Marin E."/>
            <person name="Kohn T."/>
            <person name="Peeters S.H."/>
            <person name="Heuer A."/>
            <person name="Rast P."/>
            <person name="Oberbeckmann S."/>
            <person name="Bunk B."/>
            <person name="Jeske O."/>
            <person name="Meyerdierks A."/>
            <person name="Storesund J.E."/>
            <person name="Kallscheuer N."/>
            <person name="Luecker S."/>
            <person name="Lage O.M."/>
            <person name="Pohl T."/>
            <person name="Merkel B.J."/>
            <person name="Hornburger P."/>
            <person name="Mueller R.-W."/>
            <person name="Bruemmer F."/>
            <person name="Labrenz M."/>
            <person name="Spormann A.M."/>
            <person name="Op den Camp H."/>
            <person name="Overmann J."/>
            <person name="Amann R."/>
            <person name="Jetten M.S.M."/>
            <person name="Mascher T."/>
            <person name="Medema M.H."/>
            <person name="Devos D.P."/>
            <person name="Kaster A.-K."/>
            <person name="Ovreas L."/>
            <person name="Rohde M."/>
            <person name="Galperin M.Y."/>
            <person name="Jogler C."/>
        </authorList>
    </citation>
    <scope>NUCLEOTIDE SEQUENCE [LARGE SCALE GENOMIC DNA]</scope>
    <source>
        <strain evidence="2 3">Pla85_3_4</strain>
    </source>
</reference>
<organism evidence="2 3">
    <name type="scientific">Lignipirellula cremea</name>
    <dbReference type="NCBI Taxonomy" id="2528010"/>
    <lineage>
        <taxon>Bacteria</taxon>
        <taxon>Pseudomonadati</taxon>
        <taxon>Planctomycetota</taxon>
        <taxon>Planctomycetia</taxon>
        <taxon>Pirellulales</taxon>
        <taxon>Pirellulaceae</taxon>
        <taxon>Lignipirellula</taxon>
    </lineage>
</organism>
<dbReference type="InterPro" id="IPR036761">
    <property type="entry name" value="TTHA0802/YceI-like_sf"/>
</dbReference>
<dbReference type="SUPFAM" id="SSF101874">
    <property type="entry name" value="YceI-like"/>
    <property type="match status" value="1"/>
</dbReference>
<dbReference type="AlphaFoldDB" id="A0A518DXP9"/>
<dbReference type="EMBL" id="CP036433">
    <property type="protein sequence ID" value="QDU96616.1"/>
    <property type="molecule type" value="Genomic_DNA"/>
</dbReference>
<evidence type="ECO:0000313" key="3">
    <source>
        <dbReference type="Proteomes" id="UP000317648"/>
    </source>
</evidence>
<name>A0A518DXP9_9BACT</name>
<keyword evidence="3" id="KW-1185">Reference proteome</keyword>
<dbReference type="KEGG" id="lcre:Pla8534_44370"/>
<feature type="domain" description="Lipid/polyisoprenoid-binding YceI-like" evidence="1">
    <location>
        <begin position="53"/>
        <end position="232"/>
    </location>
</feature>
<proteinExistence type="predicted"/>
<dbReference type="Gene3D" id="2.40.128.110">
    <property type="entry name" value="Lipid/polyisoprenoid-binding, YceI-like"/>
    <property type="match status" value="1"/>
</dbReference>
<evidence type="ECO:0000313" key="2">
    <source>
        <dbReference type="EMBL" id="QDU96616.1"/>
    </source>
</evidence>
<sequence length="246" mass="26439">MQRDPCFRMPIGLLAVCLLVLFGFPQPGFAQQSQQVGVAGNAAAKGSVLEVGDLHLGSSRVYIHVFKTGFGHEHGVAGRLKAGHLNLENGSSGRLVFDMLSFDADGDDARRYVGLTGSTDADTRQQVNANMHGASILDTRTHPTATFAIKTATKTSENSSRGLPVYQLDGDFTLHGVTHPIRILADSEAKPPWIHLRGSFAILQSQYGITPFSKAFGAVGVADRLEIYGDLWIAAQRLAIPPSSQR</sequence>
<accession>A0A518DXP9</accession>
<dbReference type="InterPro" id="IPR007372">
    <property type="entry name" value="Lipid/polyisoprenoid-bd_YceI"/>
</dbReference>
<protein>
    <submittedName>
        <fullName evidence="2">YceI-like domain protein</fullName>
    </submittedName>
</protein>